<keyword evidence="2" id="KW-1185">Reference proteome</keyword>
<evidence type="ECO:0000313" key="2">
    <source>
        <dbReference type="Proteomes" id="UP000815677"/>
    </source>
</evidence>
<name>A0ABQ0KUI0_MYCCL</name>
<organism evidence="1 2">
    <name type="scientific">Mycena chlorophos</name>
    <name type="common">Agaric fungus</name>
    <name type="synonym">Agaricus chlorophos</name>
    <dbReference type="NCBI Taxonomy" id="658473"/>
    <lineage>
        <taxon>Eukaryota</taxon>
        <taxon>Fungi</taxon>
        <taxon>Dikarya</taxon>
        <taxon>Basidiomycota</taxon>
        <taxon>Agaricomycotina</taxon>
        <taxon>Agaricomycetes</taxon>
        <taxon>Agaricomycetidae</taxon>
        <taxon>Agaricales</taxon>
        <taxon>Marasmiineae</taxon>
        <taxon>Mycenaceae</taxon>
        <taxon>Mycena</taxon>
    </lineage>
</organism>
<gene>
    <name evidence="1" type="ORF">MCHLO_00271</name>
</gene>
<dbReference type="Proteomes" id="UP000815677">
    <property type="component" value="Unassembled WGS sequence"/>
</dbReference>
<evidence type="ECO:0000313" key="1">
    <source>
        <dbReference type="EMBL" id="GAT42559.1"/>
    </source>
</evidence>
<proteinExistence type="predicted"/>
<protein>
    <submittedName>
        <fullName evidence="1">Uncharacterized protein</fullName>
    </submittedName>
</protein>
<dbReference type="EMBL" id="DF838073">
    <property type="protein sequence ID" value="GAT42559.1"/>
    <property type="molecule type" value="Genomic_DNA"/>
</dbReference>
<reference evidence="1" key="1">
    <citation type="submission" date="2014-09" db="EMBL/GenBank/DDBJ databases">
        <title>Genome sequence of the luminous mushroom Mycena chlorophos for searching fungal bioluminescence genes.</title>
        <authorList>
            <person name="Tanaka Y."/>
            <person name="Kasuga D."/>
            <person name="Oba Y."/>
            <person name="Hase S."/>
            <person name="Sato K."/>
            <person name="Oba Y."/>
            <person name="Sakakibara Y."/>
        </authorList>
    </citation>
    <scope>NUCLEOTIDE SEQUENCE</scope>
</reference>
<accession>A0ABQ0KUI0</accession>
<sequence length="210" mass="23958">MRLSCLAASMANEERTSAPCFTATVQDTVTQEILGHKPPFERTIVGLLYPTDGRRPVFVPVPPRLGTDGIRSPYDLDASWWTTWSPCSVASALDEATCSITVHHYPFDDLRPLKRSYTIFCTRQELSEDRSAIPVQPVNRQINWLMQFGRRNWRGNILVCRSDTHFGGRSKFLMGVSDMTERDLYFADAIIRNLIQEKLLGKERVPYFAV</sequence>